<protein>
    <submittedName>
        <fullName evidence="3">Uncharacterized protein</fullName>
    </submittedName>
</protein>
<evidence type="ECO:0000256" key="1">
    <source>
        <dbReference type="SAM" id="Coils"/>
    </source>
</evidence>
<gene>
    <name evidence="3" type="ORF">LWI28_016091</name>
</gene>
<comment type="caution">
    <text evidence="3">The sequence shown here is derived from an EMBL/GenBank/DDBJ whole genome shotgun (WGS) entry which is preliminary data.</text>
</comment>
<dbReference type="AlphaFoldDB" id="A0AAD5J5T5"/>
<evidence type="ECO:0000313" key="4">
    <source>
        <dbReference type="Proteomes" id="UP001064489"/>
    </source>
</evidence>
<dbReference type="Proteomes" id="UP001064489">
    <property type="component" value="Chromosome 3"/>
</dbReference>
<proteinExistence type="predicted"/>
<evidence type="ECO:0000256" key="2">
    <source>
        <dbReference type="SAM" id="MobiDB-lite"/>
    </source>
</evidence>
<feature type="coiled-coil region" evidence="1">
    <location>
        <begin position="3"/>
        <end position="62"/>
    </location>
</feature>
<name>A0AAD5J5T5_ACENE</name>
<feature type="region of interest" description="Disordered" evidence="2">
    <location>
        <begin position="84"/>
        <end position="129"/>
    </location>
</feature>
<keyword evidence="1" id="KW-0175">Coiled coil</keyword>
<sequence>MKVQKSNESLKKDIDKLEKVKKEVEEKALKESNRVALLEKGLKKSNKTLVEIDQLCEELKKQLTTIAVESMCVARVKLFRQYLAGSPNTEGPTDVEGDGEIDKEPSKNGQDAENVAETGARIKNLPSLP</sequence>
<dbReference type="EMBL" id="JAJSOW010000100">
    <property type="protein sequence ID" value="KAI9186309.1"/>
    <property type="molecule type" value="Genomic_DNA"/>
</dbReference>
<keyword evidence="4" id="KW-1185">Reference proteome</keyword>
<reference evidence="3" key="1">
    <citation type="journal article" date="2022" name="Plant J.">
        <title>Strategies of tolerance reflected in two North American maple genomes.</title>
        <authorList>
            <person name="McEvoy S.L."/>
            <person name="Sezen U.U."/>
            <person name="Trouern-Trend A."/>
            <person name="McMahon S.M."/>
            <person name="Schaberg P.G."/>
            <person name="Yang J."/>
            <person name="Wegrzyn J.L."/>
            <person name="Swenson N.G."/>
        </authorList>
    </citation>
    <scope>NUCLEOTIDE SEQUENCE</scope>
    <source>
        <strain evidence="3">91603</strain>
    </source>
</reference>
<reference evidence="3" key="2">
    <citation type="submission" date="2023-02" db="EMBL/GenBank/DDBJ databases">
        <authorList>
            <person name="Swenson N.G."/>
            <person name="Wegrzyn J.L."/>
            <person name="Mcevoy S.L."/>
        </authorList>
    </citation>
    <scope>NUCLEOTIDE SEQUENCE</scope>
    <source>
        <strain evidence="3">91603</strain>
        <tissue evidence="3">Leaf</tissue>
    </source>
</reference>
<evidence type="ECO:0000313" key="3">
    <source>
        <dbReference type="EMBL" id="KAI9186309.1"/>
    </source>
</evidence>
<accession>A0AAD5J5T5</accession>
<organism evidence="3 4">
    <name type="scientific">Acer negundo</name>
    <name type="common">Box elder</name>
    <dbReference type="NCBI Taxonomy" id="4023"/>
    <lineage>
        <taxon>Eukaryota</taxon>
        <taxon>Viridiplantae</taxon>
        <taxon>Streptophyta</taxon>
        <taxon>Embryophyta</taxon>
        <taxon>Tracheophyta</taxon>
        <taxon>Spermatophyta</taxon>
        <taxon>Magnoliopsida</taxon>
        <taxon>eudicotyledons</taxon>
        <taxon>Gunneridae</taxon>
        <taxon>Pentapetalae</taxon>
        <taxon>rosids</taxon>
        <taxon>malvids</taxon>
        <taxon>Sapindales</taxon>
        <taxon>Sapindaceae</taxon>
        <taxon>Hippocastanoideae</taxon>
        <taxon>Acereae</taxon>
        <taxon>Acer</taxon>
    </lineage>
</organism>